<proteinExistence type="predicted"/>
<dbReference type="InterPro" id="IPR035919">
    <property type="entry name" value="EAL_sf"/>
</dbReference>
<dbReference type="InterPro" id="IPR052340">
    <property type="entry name" value="RNase_Y/CdgJ"/>
</dbReference>
<dbReference type="AlphaFoldDB" id="C9YGC8"/>
<dbReference type="EMBL" id="FN543108">
    <property type="protein sequence ID" value="CBA33284.1"/>
    <property type="molecule type" value="Genomic_DNA"/>
</dbReference>
<evidence type="ECO:0000259" key="2">
    <source>
        <dbReference type="PROSITE" id="PS51833"/>
    </source>
</evidence>
<gene>
    <name evidence="3" type="ORF">Csp_B18280</name>
</gene>
<dbReference type="PROSITE" id="PS51833">
    <property type="entry name" value="HDOD"/>
    <property type="match status" value="1"/>
</dbReference>
<reference evidence="3" key="1">
    <citation type="journal article" date="2010" name="Nature">
        <title>The Dynamic genome of Hydra.</title>
        <authorList>
            <person name="Chapman J.A."/>
            <person name="Kirkness E.F."/>
            <person name="Simakov O."/>
            <person name="Hampson S.E."/>
            <person name="Mitros T."/>
            <person name="Weinmaier T."/>
            <person name="Rattei T."/>
            <person name="Balasubramanian P.G."/>
            <person name="Borman J."/>
            <person name="Busam D."/>
            <person name="Disbennett K."/>
            <person name="Pfannkoch C."/>
            <person name="Sumin N."/>
            <person name="Sutton G."/>
            <person name="Viswanathan L."/>
            <person name="Walenz B."/>
            <person name="Goodstein D.M."/>
            <person name="Hellsten U."/>
            <person name="Kawashima T."/>
            <person name="Prochnik S.E."/>
            <person name="Putnam N.H."/>
            <person name="Shu S."/>
            <person name="Blumberg B."/>
            <person name="Dana C.E."/>
            <person name="Gee L."/>
            <person name="Kibler D.F."/>
            <person name="Law L."/>
            <person name="Lindgens D."/>
            <person name="Martinez D.E."/>
            <person name="Peng J."/>
            <person name="Wigge P.A."/>
            <person name="Bertulat B."/>
            <person name="Guder C."/>
            <person name="Nakamura Y."/>
            <person name="Ozbek S."/>
            <person name="Watanabe H."/>
            <person name="Khalturin K."/>
            <person name="Hemmrich G."/>
            <person name="Franke A."/>
            <person name="Augustin R."/>
            <person name="Fraune S."/>
            <person name="Hayakawa E."/>
            <person name="Hayakawa S."/>
            <person name="Hirose M."/>
            <person name="Hwang J."/>
            <person name="Ikeo K."/>
            <person name="Nishimiya-Fujisawa C."/>
            <person name="Ogura A."/>
            <person name="Takahashi T."/>
            <person name="Steinmetz P.R."/>
            <person name="Zhang X."/>
            <person name="Aufschnaiter R."/>
            <person name="Eder M.K."/>
            <person name="Gorny A.K."/>
            <person name="Salvenmoser W."/>
            <person name="Heimberg A.M."/>
            <person name="Wheeler B.M."/>
            <person name="Peterson K.J."/>
            <person name="Boettger A."/>
            <person name="Tischler P."/>
            <person name="Wolf A."/>
            <person name="Gojobori T."/>
            <person name="Remington K.A."/>
            <person name="Strausberg R.L."/>
            <person name="Venter J."/>
            <person name="Technau U."/>
            <person name="Hobmayer B."/>
            <person name="Bosch T.C."/>
            <person name="Holstein T.W."/>
            <person name="Fujisawa T."/>
            <person name="Bode H.R."/>
            <person name="David C.N."/>
            <person name="Rokhsar D.S."/>
            <person name="Steele R.E."/>
        </authorList>
    </citation>
    <scope>NUCLEOTIDE SEQUENCE</scope>
</reference>
<dbReference type="PANTHER" id="PTHR33525">
    <property type="match status" value="1"/>
</dbReference>
<evidence type="ECO:0000256" key="1">
    <source>
        <dbReference type="SAM" id="MobiDB-lite"/>
    </source>
</evidence>
<feature type="region of interest" description="Disordered" evidence="1">
    <location>
        <begin position="1"/>
        <end position="22"/>
    </location>
</feature>
<dbReference type="Pfam" id="PF08668">
    <property type="entry name" value="HDOD"/>
    <property type="match status" value="1"/>
</dbReference>
<dbReference type="Gene3D" id="3.20.20.450">
    <property type="entry name" value="EAL domain"/>
    <property type="match status" value="1"/>
</dbReference>
<dbReference type="PIRSF" id="PIRSF003180">
    <property type="entry name" value="DiGMPpdiest_YuxH"/>
    <property type="match status" value="1"/>
</dbReference>
<dbReference type="SUPFAM" id="SSF109604">
    <property type="entry name" value="HD-domain/PDEase-like"/>
    <property type="match status" value="1"/>
</dbReference>
<dbReference type="SUPFAM" id="SSF141868">
    <property type="entry name" value="EAL domain-like"/>
    <property type="match status" value="1"/>
</dbReference>
<dbReference type="Gene3D" id="1.10.3210.10">
    <property type="entry name" value="Hypothetical protein af1432"/>
    <property type="match status" value="1"/>
</dbReference>
<accession>C9YGC8</accession>
<protein>
    <recommendedName>
        <fullName evidence="2">HDOD domain-containing protein</fullName>
    </recommendedName>
</protein>
<dbReference type="InterPro" id="IPR014408">
    <property type="entry name" value="dGMP_Pdiesterase_EAL/HD-GYP"/>
</dbReference>
<sequence>MHRISDSLMSTDHPQPPEPTSSAISMARQAIVNDSGSIMGYELFDRSVKADAHTASSDAQMLFNLLSLAEGETLIGKTLLFVNCTHDSLAGGHLDLVAPEHVVLEIPSLPASQVEQIALRLPTLQAIYTRGFKLAFDYSVLTRSYEDWLPLASYIKFDVSILKPPSLASFVQLAQVKTKAKLIAEKVETEIQYKQLKDLGVGLFQGYWFAQPTIIEGQTLRPSQAAILQLINLVRKQASTAEIEEVLKRDPTLSFNLLRFINSAGFGLRTEVTSFKHAVMLLGLKKLFKWAALLMTTSTGGGVAPAVGTTAVVRGRLMELLAAEALPPEECDHAFVIGVFSLLDSLLGMPMPAALANLSLPNSVTHALLYQTGPLADYLKLTLACENGDDEAFAKAAQALQLTEKQINWAHLQALAWAETLGQE</sequence>
<organism evidence="3">
    <name type="scientific">Curvibacter symbiont subsp. Hydra magnipapillata</name>
    <dbReference type="NCBI Taxonomy" id="667019"/>
    <lineage>
        <taxon>Bacteria</taxon>
        <taxon>Pseudomonadati</taxon>
        <taxon>Pseudomonadota</taxon>
        <taxon>Betaproteobacteria</taxon>
        <taxon>Burkholderiales</taxon>
        <taxon>Comamonadaceae</taxon>
        <taxon>Curvibacter</taxon>
    </lineage>
</organism>
<dbReference type="PANTHER" id="PTHR33525:SF4">
    <property type="entry name" value="CYCLIC DI-GMP PHOSPHODIESTERASE CDGJ"/>
    <property type="match status" value="1"/>
</dbReference>
<evidence type="ECO:0000313" key="3">
    <source>
        <dbReference type="EMBL" id="CBA33284.1"/>
    </source>
</evidence>
<feature type="domain" description="HDOD" evidence="2">
    <location>
        <begin position="220"/>
        <end position="413"/>
    </location>
</feature>
<name>C9YGC8_CURXX</name>
<dbReference type="InterPro" id="IPR013976">
    <property type="entry name" value="HDOD"/>
</dbReference>